<sequence length="463" mass="51950">MSNVLSTCILCVFFTVFAGCDEEQKIFRSSRLCAGSSEKISEVTAQTDPEVEVTVIPPNEEPTRDPEDEVLETTPLPPQAPLPTEFINLLTHTAYLPPGSPRQSDVPEHLGGAIKTGYLILNSMHLERSRCGGSGSGWRKCFGDYLIAATDAQGRVNVFSLYEGEEASHHFKVTCERKGGCQGGVNPSFHVESPLGWTVVAIRTAVRAKDDATQGAVYIPYSSRLDTPELRDAAIDYLGDIALSAYYDLHARQLESDFLTDKLVVDVGTLDHIIALILTEQMLHDLDFVNGDDAVRLAMLNRTLTIIGANRDRSFWYTRSRVGATGIGQIMPGTYNRLRERYDRAGLPEDREFGRLDHAMALKAMIIHADAELWPMSDEYRHFVIEHPKEGRLILAGGYNANVKRVYEAIKECGDTWREPSCKKLPAETRRYLIKYEWIYAVLFDPAFREQVWLNAFTQRAPQ</sequence>
<accession>A0A0G1Q9M8</accession>
<evidence type="ECO:0000313" key="1">
    <source>
        <dbReference type="EMBL" id="KKU41674.1"/>
    </source>
</evidence>
<evidence type="ECO:0008006" key="3">
    <source>
        <dbReference type="Google" id="ProtNLM"/>
    </source>
</evidence>
<gene>
    <name evidence="1" type="ORF">UX57_C0002G0044</name>
</gene>
<dbReference type="InterPro" id="IPR023346">
    <property type="entry name" value="Lysozyme-like_dom_sf"/>
</dbReference>
<protein>
    <recommendedName>
        <fullName evidence="3">Transglycosylase SLT domain-containing protein</fullName>
    </recommendedName>
</protein>
<name>A0A0G1Q9M8_9BACT</name>
<dbReference type="AlphaFoldDB" id="A0A0G1Q9M8"/>
<reference evidence="1 2" key="1">
    <citation type="journal article" date="2015" name="Nature">
        <title>rRNA introns, odd ribosomes, and small enigmatic genomes across a large radiation of phyla.</title>
        <authorList>
            <person name="Brown C.T."/>
            <person name="Hug L.A."/>
            <person name="Thomas B.C."/>
            <person name="Sharon I."/>
            <person name="Castelle C.J."/>
            <person name="Singh A."/>
            <person name="Wilkins M.J."/>
            <person name="Williams K.H."/>
            <person name="Banfield J.F."/>
        </authorList>
    </citation>
    <scope>NUCLEOTIDE SEQUENCE [LARGE SCALE GENOMIC DNA]</scope>
</reference>
<dbReference type="Gene3D" id="1.10.530.10">
    <property type="match status" value="1"/>
</dbReference>
<organism evidence="1 2">
    <name type="scientific">Candidatus Uhrbacteria bacterium GW2011_GWE2_46_68</name>
    <dbReference type="NCBI Taxonomy" id="1618994"/>
    <lineage>
        <taxon>Bacteria</taxon>
        <taxon>Candidatus Uhriibacteriota</taxon>
    </lineage>
</organism>
<dbReference type="SUPFAM" id="SSF53955">
    <property type="entry name" value="Lysozyme-like"/>
    <property type="match status" value="1"/>
</dbReference>
<dbReference type="Proteomes" id="UP000034795">
    <property type="component" value="Unassembled WGS sequence"/>
</dbReference>
<dbReference type="EMBL" id="LCMS01000002">
    <property type="protein sequence ID" value="KKU41674.1"/>
    <property type="molecule type" value="Genomic_DNA"/>
</dbReference>
<evidence type="ECO:0000313" key="2">
    <source>
        <dbReference type="Proteomes" id="UP000034795"/>
    </source>
</evidence>
<comment type="caution">
    <text evidence="1">The sequence shown here is derived from an EMBL/GenBank/DDBJ whole genome shotgun (WGS) entry which is preliminary data.</text>
</comment>
<proteinExistence type="predicted"/>